<protein>
    <submittedName>
        <fullName evidence="5">Cell filamentation protein Fic</fullName>
    </submittedName>
</protein>
<feature type="active site" evidence="1">
    <location>
        <position position="402"/>
    </location>
</feature>
<feature type="domain" description="Fido" evidence="4">
    <location>
        <begin position="328"/>
        <end position="460"/>
    </location>
</feature>
<dbReference type="PANTHER" id="PTHR13504:SF38">
    <property type="entry name" value="FIDO DOMAIN-CONTAINING PROTEIN"/>
    <property type="match status" value="1"/>
</dbReference>
<sequence>MPSLAGKRRLGSEDSEVLFASDPTESRRLQRAAAKGLITRIAPGVYIAVPPDDPERMAMVVQRHWQKILGHIFPEAVVSHLSAFRAGMTAKGELTLSHPTRFNKRMVLPGMVVVLMKGPGPLPGDMPLGDSHLYWASRPRMLLENLKRSSRLERTAGRVEVEAFLVRVLQASGEEIVNRIRDDAYQLKEGLNAAAEFQLLNTLIGELLGTHAEGALRTAEGRLVAQGIPGDSGALHRLGRLADALRGAPLPRLTDVATQDPARTHFAFLEAYFSNYVEGTRFSIEEAEQIALHNRIVVSRPKDSHDLLGVFHLILDLRFRSSLPSPDDILEGLCERHRRMLDRRPEVTPGEFKMMTNFAGQTEFVSPELVRGTLLEGIKQASGVPEGLARAMFYAFLVSEIHPFNDGNGRLSRLLMNAELSRLGLCRIIIPTLYHEQYVDAQRALTRGADPVPLIRALSRIAQWTTLFDYREMGDVVRAMTDAHAFEENPRQFRLLGPDGAAFA</sequence>
<dbReference type="PANTHER" id="PTHR13504">
    <property type="entry name" value="FIDO DOMAIN-CONTAINING PROTEIN DDB_G0283145"/>
    <property type="match status" value="1"/>
</dbReference>
<dbReference type="InterPro" id="IPR036597">
    <property type="entry name" value="Fido-like_dom_sf"/>
</dbReference>
<gene>
    <name evidence="5" type="ORF">A6M23_19830</name>
</gene>
<dbReference type="EMBL" id="LWRY01000296">
    <property type="protein sequence ID" value="OCX67851.1"/>
    <property type="molecule type" value="Genomic_DNA"/>
</dbReference>
<evidence type="ECO:0000259" key="4">
    <source>
        <dbReference type="PROSITE" id="PS51459"/>
    </source>
</evidence>
<dbReference type="InterPro" id="IPR040198">
    <property type="entry name" value="Fido_containing"/>
</dbReference>
<dbReference type="OrthoDB" id="9813719at2"/>
<keyword evidence="6" id="KW-1185">Reference proteome</keyword>
<name>A0A1C2HVV1_ACITH</name>
<dbReference type="AlphaFoldDB" id="A0A1C2HVV1"/>
<dbReference type="PROSITE" id="PS51459">
    <property type="entry name" value="FIDO"/>
    <property type="match status" value="1"/>
</dbReference>
<dbReference type="GO" id="GO:0005524">
    <property type="term" value="F:ATP binding"/>
    <property type="evidence" value="ECO:0007669"/>
    <property type="project" value="UniProtKB-KW"/>
</dbReference>
<evidence type="ECO:0000313" key="6">
    <source>
        <dbReference type="Proteomes" id="UP000095008"/>
    </source>
</evidence>
<reference evidence="5" key="1">
    <citation type="journal article" date="2016" name="Int. J. Mol. Sci.">
        <title>Comparative genomics of the extreme acidophile Acidithiobacillus thiooxidans reveals intraspecific divergence and niche adaptation.</title>
        <authorList>
            <person name="Zhang X."/>
            <person name="Feng X."/>
            <person name="Tao J."/>
            <person name="Ma L."/>
            <person name="Xiao Y."/>
            <person name="Liang Y."/>
            <person name="Liu X."/>
            <person name="Yin H."/>
        </authorList>
    </citation>
    <scope>NUCLEOTIDE SEQUENCE [LARGE SCALE GENOMIC DNA]</scope>
    <source>
        <strain evidence="5">DXS-W</strain>
    </source>
</reference>
<evidence type="ECO:0000256" key="1">
    <source>
        <dbReference type="PIRSR" id="PIRSR640198-1"/>
    </source>
</evidence>
<dbReference type="SUPFAM" id="SSF140931">
    <property type="entry name" value="Fic-like"/>
    <property type="match status" value="1"/>
</dbReference>
<dbReference type="Pfam" id="PF02661">
    <property type="entry name" value="Fic"/>
    <property type="match status" value="1"/>
</dbReference>
<organism evidence="5 6">
    <name type="scientific">Acidithiobacillus thiooxidans</name>
    <name type="common">Thiobacillus thiooxidans</name>
    <dbReference type="NCBI Taxonomy" id="930"/>
    <lineage>
        <taxon>Bacteria</taxon>
        <taxon>Pseudomonadati</taxon>
        <taxon>Pseudomonadota</taxon>
        <taxon>Acidithiobacillia</taxon>
        <taxon>Acidithiobacillales</taxon>
        <taxon>Acidithiobacillaceae</taxon>
        <taxon>Acidithiobacillus</taxon>
    </lineage>
</organism>
<feature type="site" description="Important for autoinhibition of adenylyltransferase activity" evidence="3">
    <location>
        <position position="278"/>
    </location>
</feature>
<keyword evidence="2" id="KW-0067">ATP-binding</keyword>
<keyword evidence="2" id="KW-0547">Nucleotide-binding</keyword>
<feature type="binding site" evidence="2">
    <location>
        <begin position="406"/>
        <end position="413"/>
    </location>
    <ligand>
        <name>ATP</name>
        <dbReference type="ChEBI" id="CHEBI:30616"/>
    </ligand>
</feature>
<dbReference type="RefSeq" id="WP_065974680.1">
    <property type="nucleotide sequence ID" value="NZ_JAWXYA010000007.1"/>
</dbReference>
<evidence type="ECO:0000313" key="5">
    <source>
        <dbReference type="EMBL" id="OCX67851.1"/>
    </source>
</evidence>
<accession>A0A1C2HVV1</accession>
<dbReference type="Gene3D" id="1.10.3290.10">
    <property type="entry name" value="Fido-like domain"/>
    <property type="match status" value="1"/>
</dbReference>
<proteinExistence type="predicted"/>
<evidence type="ECO:0000256" key="3">
    <source>
        <dbReference type="PIRSR" id="PIRSR640198-3"/>
    </source>
</evidence>
<comment type="caution">
    <text evidence="5">The sequence shown here is derived from an EMBL/GenBank/DDBJ whole genome shotgun (WGS) entry which is preliminary data.</text>
</comment>
<evidence type="ECO:0000256" key="2">
    <source>
        <dbReference type="PIRSR" id="PIRSR640198-2"/>
    </source>
</evidence>
<dbReference type="InterPro" id="IPR003812">
    <property type="entry name" value="Fido"/>
</dbReference>
<dbReference type="Proteomes" id="UP000095008">
    <property type="component" value="Unassembled WGS sequence"/>
</dbReference>